<keyword evidence="2" id="KW-1185">Reference proteome</keyword>
<dbReference type="AlphaFoldDB" id="A0A4R1CJH3"/>
<protein>
    <submittedName>
        <fullName evidence="1">Uncharacterized protein</fullName>
    </submittedName>
</protein>
<proteinExistence type="predicted"/>
<dbReference type="OrthoDB" id="3790875at2"/>
<comment type="caution">
    <text evidence="1">The sequence shown here is derived from an EMBL/GenBank/DDBJ whole genome shotgun (WGS) entry which is preliminary data.</text>
</comment>
<organism evidence="1 2">
    <name type="scientific">Nocardioides jejuensis</name>
    <dbReference type="NCBI Taxonomy" id="2502782"/>
    <lineage>
        <taxon>Bacteria</taxon>
        <taxon>Bacillati</taxon>
        <taxon>Actinomycetota</taxon>
        <taxon>Actinomycetes</taxon>
        <taxon>Propionibacteriales</taxon>
        <taxon>Nocardioidaceae</taxon>
        <taxon>Nocardioides</taxon>
    </lineage>
</organism>
<gene>
    <name evidence="1" type="ORF">EPD65_02730</name>
</gene>
<accession>A0A4R1CJH3</accession>
<dbReference type="RefSeq" id="WP_131581630.1">
    <property type="nucleotide sequence ID" value="NZ_SJZJ01000003.1"/>
</dbReference>
<reference evidence="1 2" key="1">
    <citation type="submission" date="2019-03" db="EMBL/GenBank/DDBJ databases">
        <authorList>
            <person name="Kim M.K.M."/>
        </authorList>
    </citation>
    <scope>NUCLEOTIDE SEQUENCE [LARGE SCALE GENOMIC DNA]</scope>
    <source>
        <strain evidence="1 2">18JY15-6</strain>
    </source>
</reference>
<dbReference type="EMBL" id="SJZJ01000003">
    <property type="protein sequence ID" value="TCJ30505.1"/>
    <property type="molecule type" value="Genomic_DNA"/>
</dbReference>
<name>A0A4R1CJH3_9ACTN</name>
<dbReference type="Proteomes" id="UP000295453">
    <property type="component" value="Unassembled WGS sequence"/>
</dbReference>
<evidence type="ECO:0000313" key="2">
    <source>
        <dbReference type="Proteomes" id="UP000295453"/>
    </source>
</evidence>
<sequence length="325" mass="34130">MSAMPERPTPQQYVARLVVEAGARTAGHDAPAVGAQAVERLLALVEAASVPGRGTEYSAPLRLASGLLADLLLQRDPGPGEHRPVTWPRFRRKGVLVLGPHGAVRATRLANGLVGEEPPRPDQVVVLGLPLDEALADVWSGHVWQGENRTWGGMVSSLAARDRIPPRADAASIAARWSRIVGKDRVHLVTRPGTTPGITRAPFRVVHPPVTAAAIELVRATSSTLGILTDSATQTRVLEGVLRPLLEGDAGPRPRVQPELVPWLERRAAGVARRAAAGGYALHGDPADLAPGGTGSVTWPGSADAQAATLAVAVRTLLAICEETP</sequence>
<evidence type="ECO:0000313" key="1">
    <source>
        <dbReference type="EMBL" id="TCJ30505.1"/>
    </source>
</evidence>